<dbReference type="PATRIC" id="fig|1242968.3.peg.309"/>
<gene>
    <name evidence="1" type="ORF">UNSWCS_746</name>
</gene>
<dbReference type="Proteomes" id="UP000016620">
    <property type="component" value="Unassembled WGS sequence"/>
</dbReference>
<comment type="caution">
    <text evidence="1">The sequence shown here is derived from an EMBL/GenBank/DDBJ whole genome shotgun (WGS) entry which is preliminary data.</text>
</comment>
<proteinExistence type="predicted"/>
<organism evidence="1 2">
    <name type="scientific">Campylobacter concisus UNSWCS</name>
    <dbReference type="NCBI Taxonomy" id="1242968"/>
    <lineage>
        <taxon>Bacteria</taxon>
        <taxon>Pseudomonadati</taxon>
        <taxon>Campylobacterota</taxon>
        <taxon>Epsilonproteobacteria</taxon>
        <taxon>Campylobacterales</taxon>
        <taxon>Campylobacteraceae</taxon>
        <taxon>Campylobacter</taxon>
    </lineage>
</organism>
<accession>U2FIZ2</accession>
<evidence type="ECO:0000313" key="1">
    <source>
        <dbReference type="EMBL" id="ERJ30537.1"/>
    </source>
</evidence>
<protein>
    <submittedName>
        <fullName evidence="1">Uncharacterized protein</fullName>
    </submittedName>
</protein>
<dbReference type="AlphaFoldDB" id="U2FIZ2"/>
<reference evidence="1 2" key="1">
    <citation type="journal article" date="2013" name="BMC Genomics">
        <title>Comparative genomics of Campylobacter concisus isolates reveals genetic diversity and provides insights into disease association.</title>
        <authorList>
            <person name="Deshpande N.P."/>
            <person name="Kaakoush N.O."/>
            <person name="Wilkins M.R."/>
            <person name="Mitchell H.M."/>
        </authorList>
    </citation>
    <scope>NUCLEOTIDE SEQUENCE [LARGE SCALE GENOMIC DNA]</scope>
    <source>
        <strain evidence="1 2">UNSWCS</strain>
    </source>
</reference>
<evidence type="ECO:0000313" key="2">
    <source>
        <dbReference type="Proteomes" id="UP000016620"/>
    </source>
</evidence>
<sequence>MKFSPKNPVNFKHASATFATTLFRTKKAKFTDLFNKRL</sequence>
<name>U2FIZ2_9BACT</name>
<dbReference type="EMBL" id="ANNG01000006">
    <property type="protein sequence ID" value="ERJ30537.1"/>
    <property type="molecule type" value="Genomic_DNA"/>
</dbReference>